<sequence length="39" mass="4171">MTRTTVRKATAALREEGLITTTPGMGSFVSERAADQNSD</sequence>
<proteinExistence type="predicted"/>
<dbReference type="EMBL" id="CP095749">
    <property type="protein sequence ID" value="WEB43509.1"/>
    <property type="molecule type" value="Genomic_DNA"/>
</dbReference>
<feature type="region of interest" description="Disordered" evidence="4">
    <location>
        <begin position="1"/>
        <end position="39"/>
    </location>
</feature>
<gene>
    <name evidence="6" type="ORF">MOV08_32360</name>
</gene>
<feature type="domain" description="HTH gntR-type" evidence="5">
    <location>
        <begin position="1"/>
        <end position="32"/>
    </location>
</feature>
<keyword evidence="7" id="KW-1185">Reference proteome</keyword>
<organism evidence="6 7">
    <name type="scientific">Streptomyces yunnanensis</name>
    <dbReference type="NCBI Taxonomy" id="156453"/>
    <lineage>
        <taxon>Bacteria</taxon>
        <taxon>Bacillati</taxon>
        <taxon>Actinomycetota</taxon>
        <taxon>Actinomycetes</taxon>
        <taxon>Kitasatosporales</taxon>
        <taxon>Streptomycetaceae</taxon>
        <taxon>Streptomyces</taxon>
    </lineage>
</organism>
<dbReference type="InterPro" id="IPR036388">
    <property type="entry name" value="WH-like_DNA-bd_sf"/>
</dbReference>
<evidence type="ECO:0000259" key="5">
    <source>
        <dbReference type="PROSITE" id="PS50949"/>
    </source>
</evidence>
<evidence type="ECO:0000256" key="4">
    <source>
        <dbReference type="SAM" id="MobiDB-lite"/>
    </source>
</evidence>
<evidence type="ECO:0000256" key="2">
    <source>
        <dbReference type="ARBA" id="ARBA00023125"/>
    </source>
</evidence>
<reference evidence="6 7" key="1">
    <citation type="submission" date="2022-03" db="EMBL/GenBank/DDBJ databases">
        <title>Streptomyces yunnanensis P86,complete genome.</title>
        <authorList>
            <person name="Chen S."/>
            <person name="Zhang Q."/>
        </authorList>
    </citation>
    <scope>NUCLEOTIDE SEQUENCE [LARGE SCALE GENOMIC DNA]</scope>
    <source>
        <strain evidence="6 7">P86</strain>
    </source>
</reference>
<dbReference type="SUPFAM" id="SSF46785">
    <property type="entry name" value="Winged helix' DNA-binding domain"/>
    <property type="match status" value="1"/>
</dbReference>
<name>A0ABY8AES6_9ACTN</name>
<dbReference type="Gene3D" id="1.10.10.10">
    <property type="entry name" value="Winged helix-like DNA-binding domain superfamily/Winged helix DNA-binding domain"/>
    <property type="match status" value="1"/>
</dbReference>
<dbReference type="Proteomes" id="UP001218629">
    <property type="component" value="Chromosome"/>
</dbReference>
<keyword evidence="1" id="KW-0805">Transcription regulation</keyword>
<protein>
    <submittedName>
        <fullName evidence="6">GntR family transcriptional regulator</fullName>
    </submittedName>
</protein>
<dbReference type="InterPro" id="IPR036390">
    <property type="entry name" value="WH_DNA-bd_sf"/>
</dbReference>
<keyword evidence="2" id="KW-0238">DNA-binding</keyword>
<accession>A0ABY8AES6</accession>
<evidence type="ECO:0000313" key="7">
    <source>
        <dbReference type="Proteomes" id="UP001218629"/>
    </source>
</evidence>
<dbReference type="PROSITE" id="PS50949">
    <property type="entry name" value="HTH_GNTR"/>
    <property type="match status" value="1"/>
</dbReference>
<keyword evidence="3" id="KW-0804">Transcription</keyword>
<evidence type="ECO:0000313" key="6">
    <source>
        <dbReference type="EMBL" id="WEB43509.1"/>
    </source>
</evidence>
<dbReference type="InterPro" id="IPR000524">
    <property type="entry name" value="Tscrpt_reg_HTH_GntR"/>
</dbReference>
<evidence type="ECO:0000256" key="3">
    <source>
        <dbReference type="ARBA" id="ARBA00023163"/>
    </source>
</evidence>
<evidence type="ECO:0000256" key="1">
    <source>
        <dbReference type="ARBA" id="ARBA00023015"/>
    </source>
</evidence>